<organism evidence="1">
    <name type="scientific">Albugo laibachii Nc14</name>
    <dbReference type="NCBI Taxonomy" id="890382"/>
    <lineage>
        <taxon>Eukaryota</taxon>
        <taxon>Sar</taxon>
        <taxon>Stramenopiles</taxon>
        <taxon>Oomycota</taxon>
        <taxon>Peronosporomycetes</taxon>
        <taxon>Albuginales</taxon>
        <taxon>Albuginaceae</taxon>
        <taxon>Albugo</taxon>
    </lineage>
</organism>
<gene>
    <name evidence="1" type="primary">AlNc14C63G4536</name>
    <name evidence="1" type="ORF">ALNC14_052280</name>
</gene>
<dbReference type="EMBL" id="FR824108">
    <property type="protein sequence ID" value="CCA19085.1"/>
    <property type="molecule type" value="Genomic_DNA"/>
</dbReference>
<protein>
    <submittedName>
        <fullName evidence="1">AlNc14C63G4536 protein</fullName>
    </submittedName>
</protein>
<proteinExistence type="predicted"/>
<dbReference type="HOGENOM" id="CLU_2296928_0_0_1"/>
<dbReference type="AlphaFoldDB" id="F0WD13"/>
<reference evidence="1" key="2">
    <citation type="submission" date="2011-02" db="EMBL/GenBank/DDBJ databases">
        <authorList>
            <person name="MacLean D."/>
        </authorList>
    </citation>
    <scope>NUCLEOTIDE SEQUENCE</scope>
</reference>
<name>F0WD13_9STRA</name>
<evidence type="ECO:0000313" key="1">
    <source>
        <dbReference type="EMBL" id="CCA19085.1"/>
    </source>
</evidence>
<reference evidence="1" key="1">
    <citation type="journal article" date="2011" name="PLoS Biol.">
        <title>Gene gain and loss during evolution of obligate parasitism in the white rust pathogen of Arabidopsis thaliana.</title>
        <authorList>
            <person name="Kemen E."/>
            <person name="Gardiner A."/>
            <person name="Schultz-Larsen T."/>
            <person name="Kemen A.C."/>
            <person name="Balmuth A.L."/>
            <person name="Robert-Seilaniantz A."/>
            <person name="Bailey K."/>
            <person name="Holub E."/>
            <person name="Studholme D.J."/>
            <person name="Maclean D."/>
            <person name="Jones J.D."/>
        </authorList>
    </citation>
    <scope>NUCLEOTIDE SEQUENCE</scope>
</reference>
<accession>F0WD13</accession>
<sequence length="101" mass="11785">MHIPQRRKGAHQALAEDFFQGAACYNDSHRIREVRVFSSYRAELTHAEIHLSRHKIVHKSHTSQWSVYLPYITLLAGLEQSRYYKVTAASLLAEMWLNDMT</sequence>